<evidence type="ECO:0000256" key="10">
    <source>
        <dbReference type="ARBA" id="ARBA00046544"/>
    </source>
</evidence>
<comment type="subunit">
    <text evidence="10">Homodimer. Forms a heterodimer with renin and inhibits its activity.</text>
</comment>
<dbReference type="EMBL" id="BEZZ01123440">
    <property type="protein sequence ID" value="GCC44239.1"/>
    <property type="molecule type" value="Genomic_DNA"/>
</dbReference>
<dbReference type="GO" id="GO:0050121">
    <property type="term" value="F:N-acylglucosamine 2-epimerase activity"/>
    <property type="evidence" value="ECO:0007669"/>
    <property type="project" value="UniProtKB-EC"/>
</dbReference>
<comment type="catalytic activity">
    <reaction evidence="9">
        <text>an N-acyl-D-glucosamine = an N-acyl-D-mannosamine</text>
        <dbReference type="Rhea" id="RHEA:19033"/>
        <dbReference type="ChEBI" id="CHEBI:16062"/>
        <dbReference type="ChEBI" id="CHEBI:17274"/>
        <dbReference type="EC" id="5.1.3.8"/>
    </reaction>
    <physiologicalReaction direction="left-to-right" evidence="9">
        <dbReference type="Rhea" id="RHEA:19034"/>
    </physiologicalReaction>
    <physiologicalReaction direction="right-to-left" evidence="9">
        <dbReference type="Rhea" id="RHEA:19035"/>
    </physiologicalReaction>
</comment>
<keyword evidence="12" id="KW-1185">Reference proteome</keyword>
<proteinExistence type="inferred from homology"/>
<evidence type="ECO:0000256" key="1">
    <source>
        <dbReference type="ARBA" id="ARBA00004878"/>
    </source>
</evidence>
<dbReference type="GO" id="GO:0005975">
    <property type="term" value="P:carbohydrate metabolic process"/>
    <property type="evidence" value="ECO:0007669"/>
    <property type="project" value="InterPro"/>
</dbReference>
<comment type="similarity">
    <text evidence="2">Belongs to the N-acylglucosamine 2-epimerase family.</text>
</comment>
<keyword evidence="5" id="KW-0413">Isomerase</keyword>
<dbReference type="InterPro" id="IPR012341">
    <property type="entry name" value="6hp_glycosidase-like_sf"/>
</dbReference>
<evidence type="ECO:0000256" key="6">
    <source>
        <dbReference type="ARBA" id="ARBA00031608"/>
    </source>
</evidence>
<reference evidence="11 12" key="1">
    <citation type="journal article" date="2018" name="Nat. Ecol. Evol.">
        <title>Shark genomes provide insights into elasmobranch evolution and the origin of vertebrates.</title>
        <authorList>
            <person name="Hara Y"/>
            <person name="Yamaguchi K"/>
            <person name="Onimaru K"/>
            <person name="Kadota M"/>
            <person name="Koyanagi M"/>
            <person name="Keeley SD"/>
            <person name="Tatsumi K"/>
            <person name="Tanaka K"/>
            <person name="Motone F"/>
            <person name="Kageyama Y"/>
            <person name="Nozu R"/>
            <person name="Adachi N"/>
            <person name="Nishimura O"/>
            <person name="Nakagawa R"/>
            <person name="Tanegashima C"/>
            <person name="Kiyatake I"/>
            <person name="Matsumoto R"/>
            <person name="Murakumo K"/>
            <person name="Nishida K"/>
            <person name="Terakita A"/>
            <person name="Kuratani S"/>
            <person name="Sato K"/>
            <person name="Hyodo S Kuraku.S."/>
        </authorList>
    </citation>
    <scope>NUCLEOTIDE SEQUENCE [LARGE SCALE GENOMIC DNA]</scope>
</reference>
<evidence type="ECO:0000256" key="5">
    <source>
        <dbReference type="ARBA" id="ARBA00023235"/>
    </source>
</evidence>
<evidence type="ECO:0000256" key="3">
    <source>
        <dbReference type="ARBA" id="ARBA00013176"/>
    </source>
</evidence>
<dbReference type="OrthoDB" id="414129at2759"/>
<protein>
    <recommendedName>
        <fullName evidence="4">N-acylglucosamine 2-epimerase</fullName>
        <ecNumber evidence="3">5.1.3.8</ecNumber>
    </recommendedName>
    <alternativeName>
        <fullName evidence="8">GlcNAc 2-epimerase</fullName>
    </alternativeName>
    <alternativeName>
        <fullName evidence="6">N-acetyl-D-glucosamine 2-epimerase</fullName>
    </alternativeName>
    <alternativeName>
        <fullName evidence="7">Renin-binding protein</fullName>
    </alternativeName>
</protein>
<dbReference type="InterPro" id="IPR008928">
    <property type="entry name" value="6-hairpin_glycosidase_sf"/>
</dbReference>
<evidence type="ECO:0000256" key="4">
    <source>
        <dbReference type="ARBA" id="ARBA00014959"/>
    </source>
</evidence>
<dbReference type="Pfam" id="PF07221">
    <property type="entry name" value="GlcNAc_2-epim"/>
    <property type="match status" value="1"/>
</dbReference>
<dbReference type="Proteomes" id="UP000287033">
    <property type="component" value="Unassembled WGS sequence"/>
</dbReference>
<dbReference type="InterPro" id="IPR010819">
    <property type="entry name" value="AGE/CE"/>
</dbReference>
<evidence type="ECO:0000256" key="8">
    <source>
        <dbReference type="ARBA" id="ARBA00033215"/>
    </source>
</evidence>
<sequence>MKLWWPHTEGLVALLSAYHRSRDPRLLESFRELFDYSFSHFSDPESGEWFGYLNRHGTVTHHFKGGPYKGWIDQGKLSP</sequence>
<evidence type="ECO:0000256" key="9">
    <source>
        <dbReference type="ARBA" id="ARBA00034243"/>
    </source>
</evidence>
<comment type="pathway">
    <text evidence="1">Amino-sugar metabolism; N-acetylneuraminate degradation.</text>
</comment>
<dbReference type="EC" id="5.1.3.8" evidence="3"/>
<dbReference type="SUPFAM" id="SSF48208">
    <property type="entry name" value="Six-hairpin glycosidases"/>
    <property type="match status" value="1"/>
</dbReference>
<accession>A0A401TNN2</accession>
<dbReference type="AlphaFoldDB" id="A0A401TNN2"/>
<evidence type="ECO:0000313" key="11">
    <source>
        <dbReference type="EMBL" id="GCC44239.1"/>
    </source>
</evidence>
<dbReference type="Gene3D" id="1.50.10.10">
    <property type="match status" value="1"/>
</dbReference>
<dbReference type="PANTHER" id="PTHR15108">
    <property type="entry name" value="N-ACYLGLUCOSAMINE-2-EPIMERASE"/>
    <property type="match status" value="1"/>
</dbReference>
<comment type="caution">
    <text evidence="11">The sequence shown here is derived from an EMBL/GenBank/DDBJ whole genome shotgun (WGS) entry which is preliminary data.</text>
</comment>
<evidence type="ECO:0000313" key="12">
    <source>
        <dbReference type="Proteomes" id="UP000287033"/>
    </source>
</evidence>
<dbReference type="STRING" id="137246.A0A401TNN2"/>
<gene>
    <name evidence="11" type="ORF">chiPu_0028112</name>
</gene>
<name>A0A401TNN2_CHIPU</name>
<evidence type="ECO:0000256" key="2">
    <source>
        <dbReference type="ARBA" id="ARBA00008558"/>
    </source>
</evidence>
<organism evidence="11 12">
    <name type="scientific">Chiloscyllium punctatum</name>
    <name type="common">Brownbanded bambooshark</name>
    <name type="synonym">Hemiscyllium punctatum</name>
    <dbReference type="NCBI Taxonomy" id="137246"/>
    <lineage>
        <taxon>Eukaryota</taxon>
        <taxon>Metazoa</taxon>
        <taxon>Chordata</taxon>
        <taxon>Craniata</taxon>
        <taxon>Vertebrata</taxon>
        <taxon>Chondrichthyes</taxon>
        <taxon>Elasmobranchii</taxon>
        <taxon>Galeomorphii</taxon>
        <taxon>Galeoidea</taxon>
        <taxon>Orectolobiformes</taxon>
        <taxon>Hemiscylliidae</taxon>
        <taxon>Chiloscyllium</taxon>
    </lineage>
</organism>
<evidence type="ECO:0000256" key="7">
    <source>
        <dbReference type="ARBA" id="ARBA00031909"/>
    </source>
</evidence>